<evidence type="ECO:0000313" key="2">
    <source>
        <dbReference type="EMBL" id="MBF5058564.1"/>
    </source>
</evidence>
<keyword evidence="3" id="KW-1185">Reference proteome</keyword>
<feature type="region of interest" description="Disordered" evidence="1">
    <location>
        <begin position="43"/>
        <end position="83"/>
    </location>
</feature>
<accession>A0ABS0AWQ0</accession>
<protein>
    <submittedName>
        <fullName evidence="2">Uncharacterized protein</fullName>
    </submittedName>
</protein>
<organism evidence="2 3">
    <name type="scientific">Candidatus Neptunichlamydia vexilliferae</name>
    <dbReference type="NCBI Taxonomy" id="1651774"/>
    <lineage>
        <taxon>Bacteria</taxon>
        <taxon>Pseudomonadati</taxon>
        <taxon>Chlamydiota</taxon>
        <taxon>Chlamydiia</taxon>
        <taxon>Parachlamydiales</taxon>
        <taxon>Simkaniaceae</taxon>
        <taxon>Candidatus Neptunichlamydia</taxon>
    </lineage>
</organism>
<dbReference type="Proteomes" id="UP001194714">
    <property type="component" value="Unassembled WGS sequence"/>
</dbReference>
<sequence length="112" mass="12515">MSVQWIFFVKLKVEQSEYGKWLKTWKKRGLFLGERCARFSRKEPFQRTDMASEPKAKKSHAVSCPRLQNGSAKSPRTRGGTVLCTAPRGGSIWLARLKIKGAAGGLPPTHLS</sequence>
<evidence type="ECO:0000313" key="3">
    <source>
        <dbReference type="Proteomes" id="UP001194714"/>
    </source>
</evidence>
<dbReference type="EMBL" id="JAAEJV010000001">
    <property type="protein sequence ID" value="MBF5058564.1"/>
    <property type="molecule type" value="Genomic_DNA"/>
</dbReference>
<gene>
    <name evidence="2" type="ORF">NEPTK9_000060</name>
</gene>
<evidence type="ECO:0000256" key="1">
    <source>
        <dbReference type="SAM" id="MobiDB-lite"/>
    </source>
</evidence>
<name>A0ABS0AWQ0_9BACT</name>
<feature type="compositionally biased region" description="Basic and acidic residues" evidence="1">
    <location>
        <begin position="43"/>
        <end position="56"/>
    </location>
</feature>
<proteinExistence type="predicted"/>
<reference evidence="2 3" key="1">
    <citation type="submission" date="2020-01" db="EMBL/GenBank/DDBJ databases">
        <title>Draft genome sequence of Cand. Neptunochlamydia vexilliferae K9.</title>
        <authorList>
            <person name="Schulz F."/>
            <person name="Koestlbacher S."/>
            <person name="Wascher F."/>
            <person name="Pizzetti I."/>
            <person name="Horn M."/>
        </authorList>
    </citation>
    <scope>NUCLEOTIDE SEQUENCE [LARGE SCALE GENOMIC DNA]</scope>
    <source>
        <strain evidence="2 3">K9</strain>
    </source>
</reference>
<comment type="caution">
    <text evidence="2">The sequence shown here is derived from an EMBL/GenBank/DDBJ whole genome shotgun (WGS) entry which is preliminary data.</text>
</comment>